<evidence type="ECO:0000313" key="4">
    <source>
        <dbReference type="Proteomes" id="UP000324091"/>
    </source>
</evidence>
<dbReference type="InterPro" id="IPR043502">
    <property type="entry name" value="DNA/RNA_pol_sf"/>
</dbReference>
<accession>A0A5C6MR72</accession>
<evidence type="ECO:0000256" key="1">
    <source>
        <dbReference type="SAM" id="MobiDB-lite"/>
    </source>
</evidence>
<protein>
    <recommendedName>
        <fullName evidence="2">Reverse transcriptase domain-containing protein</fullName>
    </recommendedName>
</protein>
<proteinExistence type="predicted"/>
<comment type="caution">
    <text evidence="3">The sequence shown here is derived from an EMBL/GenBank/DDBJ whole genome shotgun (WGS) entry which is preliminary data.</text>
</comment>
<keyword evidence="4" id="KW-1185">Reference proteome</keyword>
<organism evidence="3 4">
    <name type="scientific">Takifugu flavidus</name>
    <name type="common">sansaifugu</name>
    <dbReference type="NCBI Taxonomy" id="433684"/>
    <lineage>
        <taxon>Eukaryota</taxon>
        <taxon>Metazoa</taxon>
        <taxon>Chordata</taxon>
        <taxon>Craniata</taxon>
        <taxon>Vertebrata</taxon>
        <taxon>Euteleostomi</taxon>
        <taxon>Actinopterygii</taxon>
        <taxon>Neopterygii</taxon>
        <taxon>Teleostei</taxon>
        <taxon>Neoteleostei</taxon>
        <taxon>Acanthomorphata</taxon>
        <taxon>Eupercaria</taxon>
        <taxon>Tetraodontiformes</taxon>
        <taxon>Tetradontoidea</taxon>
        <taxon>Tetraodontidae</taxon>
        <taxon>Takifugu</taxon>
    </lineage>
</organism>
<dbReference type="AlphaFoldDB" id="A0A5C6MR72"/>
<evidence type="ECO:0000313" key="3">
    <source>
        <dbReference type="EMBL" id="TWW55940.1"/>
    </source>
</evidence>
<reference evidence="3 4" key="1">
    <citation type="submission" date="2019-04" db="EMBL/GenBank/DDBJ databases">
        <title>Chromosome genome assembly for Takifugu flavidus.</title>
        <authorList>
            <person name="Xiao S."/>
        </authorList>
    </citation>
    <scope>NUCLEOTIDE SEQUENCE [LARGE SCALE GENOMIC DNA]</scope>
    <source>
        <strain evidence="3">HTHZ2018</strain>
        <tissue evidence="3">Muscle</tissue>
    </source>
</reference>
<feature type="region of interest" description="Disordered" evidence="1">
    <location>
        <begin position="103"/>
        <end position="124"/>
    </location>
</feature>
<dbReference type="SUPFAM" id="SSF56672">
    <property type="entry name" value="DNA/RNA polymerases"/>
    <property type="match status" value="1"/>
</dbReference>
<dbReference type="Proteomes" id="UP000324091">
    <property type="component" value="Chromosome 9"/>
</dbReference>
<dbReference type="PANTHER" id="PTHR47510">
    <property type="entry name" value="REVERSE TRANSCRIPTASE DOMAIN-CONTAINING PROTEIN"/>
    <property type="match status" value="1"/>
</dbReference>
<dbReference type="InterPro" id="IPR000477">
    <property type="entry name" value="RT_dom"/>
</dbReference>
<name>A0A5C6MR72_9TELE</name>
<evidence type="ECO:0000259" key="2">
    <source>
        <dbReference type="Pfam" id="PF00078"/>
    </source>
</evidence>
<gene>
    <name evidence="3" type="ORF">D4764_09G0009900</name>
</gene>
<feature type="region of interest" description="Disordered" evidence="1">
    <location>
        <begin position="394"/>
        <end position="426"/>
    </location>
</feature>
<feature type="compositionally biased region" description="Basic and acidic residues" evidence="1">
    <location>
        <begin position="103"/>
        <end position="120"/>
    </location>
</feature>
<dbReference type="EMBL" id="RHFK02000022">
    <property type="protein sequence ID" value="TWW55940.1"/>
    <property type="molecule type" value="Genomic_DNA"/>
</dbReference>
<dbReference type="Pfam" id="PF00078">
    <property type="entry name" value="RVT_1"/>
    <property type="match status" value="1"/>
</dbReference>
<sequence length="611" mass="69825">MSYKVAVIKPLLKKPSLDPDVLANYRPISNLPFIFKTLEKVVVTQLLEHLQRNSLFEMFHAAFDTVDHSILLQRLEHVIGIKGTALDWFRSYLSDRYQFAHERRGEERRGERGEERRGEETMTQWGDRGLSDADVREAQCTLADRIQQVERTYPDALVIVLGDFNQSNLRYELPRSKQFIKCPTRAENTLDHCYTTVKDAYRAIPRAALGLSDHVMVHLIPTYRQKLKLTKPSMRTTKRWTSEAVEELRTCLDTTDWDMFKGATHDLDEYTDTVTSYIHFCEERILPTRTRVSYSNDKPWFTPRLRQIRKEKEAALKSGDRDCYREAKYRFSKELRRAKSVYSEKLQQQFTANDSASVWRGLRQITDYRPQASKGQDDKALCQSLSLHYARFDTSSAMPNTSPPPSVTAPMDLTPSKAVPSSSPPPLTISPPPITYHHEQDVRRQFARLNPRKAPGPDGVSPSTLRHCAEELTPVFTDIFNSSLESCQVPACLKTSTIVPVPKKPRITGLNNYRPVALTSVVMKSLERLILPHLKSITTPLLDPLQFAYRANRSVDDAVNLALHSTLQHLDSPGTYARILFVDFSSAFNTIRPTLLQDKLSQLSVPDSLCR</sequence>
<dbReference type="PANTHER" id="PTHR47510:SF3">
    <property type="entry name" value="ENDO_EXONUCLEASE_PHOSPHATASE DOMAIN-CONTAINING PROTEIN"/>
    <property type="match status" value="1"/>
</dbReference>
<feature type="domain" description="Reverse transcriptase" evidence="2">
    <location>
        <begin position="501"/>
        <end position="607"/>
    </location>
</feature>